<dbReference type="GO" id="GO:0005509">
    <property type="term" value="F:calcium ion binding"/>
    <property type="evidence" value="ECO:0007669"/>
    <property type="project" value="InterPro"/>
</dbReference>
<evidence type="ECO:0000313" key="6">
    <source>
        <dbReference type="Proteomes" id="UP000284842"/>
    </source>
</evidence>
<feature type="signal peptide" evidence="3">
    <location>
        <begin position="1"/>
        <end position="20"/>
    </location>
</feature>
<dbReference type="Gene3D" id="2.60.40.10">
    <property type="entry name" value="Immunoglobulins"/>
    <property type="match status" value="1"/>
</dbReference>
<dbReference type="Proteomes" id="UP000284842">
    <property type="component" value="Unassembled WGS sequence"/>
</dbReference>
<keyword evidence="2" id="KW-0472">Membrane</keyword>
<evidence type="ECO:0000313" key="5">
    <source>
        <dbReference type="EMBL" id="PPQ67697.1"/>
    </source>
</evidence>
<evidence type="ECO:0000256" key="3">
    <source>
        <dbReference type="SAM" id="SignalP"/>
    </source>
</evidence>
<dbReference type="InterPro" id="IPR013783">
    <property type="entry name" value="Ig-like_fold"/>
</dbReference>
<dbReference type="OrthoDB" id="414243at2759"/>
<reference evidence="5 6" key="1">
    <citation type="journal article" date="2018" name="Evol. Lett.">
        <title>Horizontal gene cluster transfer increased hallucinogenic mushroom diversity.</title>
        <authorList>
            <person name="Reynolds H.T."/>
            <person name="Vijayakumar V."/>
            <person name="Gluck-Thaler E."/>
            <person name="Korotkin H.B."/>
            <person name="Matheny P.B."/>
            <person name="Slot J.C."/>
        </authorList>
    </citation>
    <scope>NUCLEOTIDE SEQUENCE [LARGE SCALE GENOMIC DNA]</scope>
    <source>
        <strain evidence="5 6">2629</strain>
    </source>
</reference>
<dbReference type="EMBL" id="NHTK01006021">
    <property type="protein sequence ID" value="PPQ67697.1"/>
    <property type="molecule type" value="Genomic_DNA"/>
</dbReference>
<dbReference type="InterPro" id="IPR015919">
    <property type="entry name" value="Cadherin-like_sf"/>
</dbReference>
<protein>
    <recommendedName>
        <fullName evidence="4">Dystroglycan-type cadherin-like domain-containing protein</fullName>
    </recommendedName>
</protein>
<keyword evidence="2" id="KW-1133">Transmembrane helix</keyword>
<dbReference type="SMART" id="SM00736">
    <property type="entry name" value="CADG"/>
    <property type="match status" value="1"/>
</dbReference>
<feature type="region of interest" description="Disordered" evidence="1">
    <location>
        <begin position="719"/>
        <end position="746"/>
    </location>
</feature>
<accession>A0A409VN80</accession>
<dbReference type="STRING" id="181874.A0A409VN80"/>
<evidence type="ECO:0000256" key="2">
    <source>
        <dbReference type="SAM" id="Phobius"/>
    </source>
</evidence>
<evidence type="ECO:0000259" key="4">
    <source>
        <dbReference type="SMART" id="SM00736"/>
    </source>
</evidence>
<dbReference type="SUPFAM" id="SSF49313">
    <property type="entry name" value="Cadherin-like"/>
    <property type="match status" value="2"/>
</dbReference>
<name>A0A409VN80_9AGAR</name>
<feature type="transmembrane region" description="Helical" evidence="2">
    <location>
        <begin position="476"/>
        <end position="500"/>
    </location>
</feature>
<dbReference type="InParanoid" id="A0A409VN80"/>
<proteinExistence type="predicted"/>
<sequence length="962" mass="104135">MTAVLFTLFAFFLAFQTASATVTVSLPLESQLPLVARVGQPYEWAISPYTFNSSDNNLNITTSALPGWLTFDASSRTFSGTPNATDEGSPEITLTARGSSFFASSKFNLCVSSNPPPTLNRTIQEQFTPTSASLASVYLLRPNSALKTDNPAVRVPLSWSFSIGFEWETFVNPEGNVYYETRLANGSEPPDFMVWSSDSYTLDGVVPGEDKIKTTPVVYSFLLHASDEEGYTSQTLAYDVILANHELSLATNSLPTINITDSTSFSVSLLSSSDFMGVLVDGEPIQASNITDLFIDVSSHSDWLKYDNTSRTLSGISDHNATDPNPTLPVVVRTIFNQTINTTVSIAIVPSFFSMEDLPSLNVSKGDAINFTLSEYFVRPDIERRREHTNITVAFEPGPAANWLRYDANSTNLTGAVPSDWESDEDHVTCVFTAYERDTHSTSHAILRIYVAGTGHTKALAPTHPSGLSTEAHRKLVLAIVVTFGVLGGMCLLGGFFALVRRCARVEDTALLGEEGRHAWNEKDRRWYGLSLSPHGTRILSSSAKMMPTIAGEASSPGLAPPAMQVHVNTEYGHLGLGLRRVSERSQSQHPPHGDVSSVISKREFLARIRETVRQVSGARGRRAHAGGPRPIIGKPILIASTKILPGQTDSTMHVSPSNPFEDLPSRPGSTFMTGSPSTSTAEHSIPRRRADFAPPRSMAQVHFADGRLARKVSTGSMAANSLKSGKSGVSGESLMEPQVPMGPPTRPRLVPFTSSTRVPVPQAVIPAAGTGGAFQGNRIASQRAKVMHVESPYPEVIVEEHAGLKASRTSDELSMGIHYVRSLGVDQLGVQGPTESSPELSNVRSSFTSLESSHAGNKSNNGLESMKVLVRAGDRFKFRVSVPPAARELYRQADSYTMKQISGQPMPKFMQADFEGVLTKGTVEITGLASFRDLGEYAIGVYVEKDSICVASVMIEVVGKR</sequence>
<keyword evidence="2" id="KW-0812">Transmembrane</keyword>
<comment type="caution">
    <text evidence="5">The sequence shown here is derived from an EMBL/GenBank/DDBJ whole genome shotgun (WGS) entry which is preliminary data.</text>
</comment>
<feature type="region of interest" description="Disordered" evidence="1">
    <location>
        <begin position="652"/>
        <end position="686"/>
    </location>
</feature>
<dbReference type="InterPro" id="IPR006644">
    <property type="entry name" value="Cadg"/>
</dbReference>
<gene>
    <name evidence="5" type="ORF">CVT24_002753</name>
</gene>
<dbReference type="AlphaFoldDB" id="A0A409VN80"/>
<keyword evidence="3" id="KW-0732">Signal</keyword>
<evidence type="ECO:0000256" key="1">
    <source>
        <dbReference type="SAM" id="MobiDB-lite"/>
    </source>
</evidence>
<dbReference type="GO" id="GO:0016020">
    <property type="term" value="C:membrane"/>
    <property type="evidence" value="ECO:0007669"/>
    <property type="project" value="InterPro"/>
</dbReference>
<dbReference type="Pfam" id="PF05345">
    <property type="entry name" value="He_PIG"/>
    <property type="match status" value="1"/>
</dbReference>
<feature type="compositionally biased region" description="Polar residues" evidence="1">
    <location>
        <begin position="668"/>
        <end position="683"/>
    </location>
</feature>
<organism evidence="5 6">
    <name type="scientific">Panaeolus cyanescens</name>
    <dbReference type="NCBI Taxonomy" id="181874"/>
    <lineage>
        <taxon>Eukaryota</taxon>
        <taxon>Fungi</taxon>
        <taxon>Dikarya</taxon>
        <taxon>Basidiomycota</taxon>
        <taxon>Agaricomycotina</taxon>
        <taxon>Agaricomycetes</taxon>
        <taxon>Agaricomycetidae</taxon>
        <taxon>Agaricales</taxon>
        <taxon>Agaricineae</taxon>
        <taxon>Galeropsidaceae</taxon>
        <taxon>Panaeolus</taxon>
    </lineage>
</organism>
<feature type="chain" id="PRO_5019283764" description="Dystroglycan-type cadherin-like domain-containing protein" evidence="3">
    <location>
        <begin position="21"/>
        <end position="962"/>
    </location>
</feature>
<keyword evidence="6" id="KW-1185">Reference proteome</keyword>
<feature type="domain" description="Dystroglycan-type cadherin-like" evidence="4">
    <location>
        <begin position="23"/>
        <end position="118"/>
    </location>
</feature>